<evidence type="ECO:0000313" key="1">
    <source>
        <dbReference type="EMBL" id="KED04282.1"/>
    </source>
</evidence>
<feature type="non-terminal residue" evidence="1">
    <location>
        <position position="1"/>
    </location>
</feature>
<accession>A0A922NU23</accession>
<evidence type="ECO:0000313" key="2">
    <source>
        <dbReference type="Proteomes" id="UP000028704"/>
    </source>
</evidence>
<sequence length="64" mass="7233">LSIDSPLLGSTFIFREKSLFSESIFNSLKYAKELAYLSYLQADTTTAKPYKTYLLAIKTFLLAS</sequence>
<comment type="caution">
    <text evidence="1">The sequence shown here is derived from an EMBL/GenBank/DDBJ whole genome shotgun (WGS) entry which is preliminary data.</text>
</comment>
<name>A0A922NU23_9STRE</name>
<dbReference type="Proteomes" id="UP000028704">
    <property type="component" value="Unassembled WGS sequence"/>
</dbReference>
<dbReference type="EMBL" id="AWEX01000055">
    <property type="protein sequence ID" value="KED04282.1"/>
    <property type="molecule type" value="Genomic_DNA"/>
</dbReference>
<organism evidence="1 2">
    <name type="scientific">Streptococcus equi subsp. ruminatorum CECT 5772</name>
    <dbReference type="NCBI Taxonomy" id="1051981"/>
    <lineage>
        <taxon>Bacteria</taxon>
        <taxon>Bacillati</taxon>
        <taxon>Bacillota</taxon>
        <taxon>Bacilli</taxon>
        <taxon>Lactobacillales</taxon>
        <taxon>Streptococcaceae</taxon>
        <taxon>Streptococcus</taxon>
    </lineage>
</organism>
<reference evidence="1 2" key="1">
    <citation type="journal article" date="2014" name="Int. J. Syst. Evol. Microbiol.">
        <title>Phylogenomics and the dynamic genome evolution of the genus Streptococcus.</title>
        <authorList>
            <consortium name="The Broad Institute Genome Sequencing Platform"/>
            <person name="Richards V.P."/>
            <person name="Palmer S.R."/>
            <person name="Pavinski Bitar P.D."/>
            <person name="Qin X."/>
            <person name="Weinstock G.M."/>
            <person name="Highlander S.K."/>
            <person name="Town C.D."/>
            <person name="Burne R.A."/>
            <person name="Stanhope M.J."/>
        </authorList>
    </citation>
    <scope>NUCLEOTIDE SEQUENCE [LARGE SCALE GENOMIC DNA]</scope>
    <source>
        <strain evidence="1 2">CECT 5772</strain>
    </source>
</reference>
<protein>
    <submittedName>
        <fullName evidence="1">Uncharacterized protein</fullName>
    </submittedName>
</protein>
<dbReference type="AlphaFoldDB" id="A0A922NU23"/>
<proteinExistence type="predicted"/>
<gene>
    <name evidence="1" type="ORF">CECT5772_06113</name>
</gene>